<feature type="domain" description="Bro-N" evidence="2">
    <location>
        <begin position="19"/>
        <end position="111"/>
    </location>
</feature>
<evidence type="ECO:0000256" key="1">
    <source>
        <dbReference type="SAM" id="MobiDB-lite"/>
    </source>
</evidence>
<feature type="compositionally biased region" description="Basic and acidic residues" evidence="1">
    <location>
        <begin position="63"/>
        <end position="80"/>
    </location>
</feature>
<dbReference type="Proteomes" id="UP000004245">
    <property type="component" value="Unassembled WGS sequence"/>
</dbReference>
<feature type="domain" description="Antirepressor protein C-terminal" evidence="3">
    <location>
        <begin position="149"/>
        <end position="254"/>
    </location>
</feature>
<feature type="region of interest" description="Disordered" evidence="1">
    <location>
        <begin position="1"/>
        <end position="20"/>
    </location>
</feature>
<reference evidence="4" key="1">
    <citation type="submission" date="2011-01" db="EMBL/GenBank/DDBJ databases">
        <authorList>
            <person name="Muzny D."/>
            <person name="Qin X."/>
            <person name="Buhay C."/>
            <person name="Dugan-Rocha S."/>
            <person name="Ding Y."/>
            <person name="Chen G."/>
            <person name="Hawes A."/>
            <person name="Holder M."/>
            <person name="Jhangiani S."/>
            <person name="Johnson A."/>
            <person name="Khan Z."/>
            <person name="Li Z."/>
            <person name="Liu W."/>
            <person name="Liu X."/>
            <person name="Perez L."/>
            <person name="Shen H."/>
            <person name="Wang Q."/>
            <person name="Watt J."/>
            <person name="Xi L."/>
            <person name="Xin Y."/>
            <person name="Zhou J."/>
            <person name="Deng J."/>
            <person name="Jiang H."/>
            <person name="Liu Y."/>
            <person name="Qu J."/>
            <person name="Song X.-Z."/>
            <person name="Zhang L."/>
            <person name="Villasana D."/>
            <person name="Johnson A."/>
            <person name="Liu J."/>
            <person name="Liyanage D."/>
            <person name="Lorensuhewa L."/>
            <person name="Robinson T."/>
            <person name="Song A."/>
            <person name="Song B.-B."/>
            <person name="Dinh H."/>
            <person name="Thornton R."/>
            <person name="Coyle M."/>
            <person name="Francisco L."/>
            <person name="Jackson L."/>
            <person name="Javaid M."/>
            <person name="Korchina V."/>
            <person name="Kovar C."/>
            <person name="Mata R."/>
            <person name="Mathew T."/>
            <person name="Ngo R."/>
            <person name="Nguyen L."/>
            <person name="Nguyen N."/>
            <person name="Okwuonu G."/>
            <person name="Ongeri F."/>
            <person name="Pham C."/>
            <person name="Simmons D."/>
            <person name="Wilczek-Boney K."/>
            <person name="Hale W."/>
            <person name="Jakkamsetti A."/>
            <person name="Pham P."/>
            <person name="Ruth R."/>
            <person name="San Lucas F."/>
            <person name="Warren J."/>
            <person name="Zhang J."/>
            <person name="Zhao Z."/>
            <person name="Zhou C."/>
            <person name="Zhu D."/>
            <person name="Lee S."/>
            <person name="Bess C."/>
            <person name="Blankenburg K."/>
            <person name="Forbes L."/>
            <person name="Fu Q."/>
            <person name="Gubbala S."/>
            <person name="Hirani K."/>
            <person name="Jayaseelan J.C."/>
            <person name="Lara F."/>
            <person name="Munidasa M."/>
            <person name="Palculict T."/>
            <person name="Patil S."/>
            <person name="Pu L.-L."/>
            <person name="Saada N."/>
            <person name="Tang L."/>
            <person name="Weissenberger G."/>
            <person name="Zhu Y."/>
            <person name="Hemphill L."/>
            <person name="Shang Y."/>
            <person name="Youmans B."/>
            <person name="Ayvaz T."/>
            <person name="Ross M."/>
            <person name="Santibanez J."/>
            <person name="Aqrawi P."/>
            <person name="Gross S."/>
            <person name="Joshi V."/>
            <person name="Fowler G."/>
            <person name="Nazareth L."/>
            <person name="Reid J."/>
            <person name="Worley K."/>
            <person name="Petrosino J."/>
            <person name="Highlander S."/>
            <person name="Gibbs R."/>
        </authorList>
    </citation>
    <scope>NUCLEOTIDE SEQUENCE [LARGE SCALE GENOMIC DNA]</scope>
    <source>
        <strain evidence="4">ATCC 33707</strain>
    </source>
</reference>
<dbReference type="EMBL" id="ADNW02000008">
    <property type="protein sequence ID" value="EGD24693.1"/>
    <property type="molecule type" value="Genomic_DNA"/>
</dbReference>
<dbReference type="Pfam" id="PF03374">
    <property type="entry name" value="ANT"/>
    <property type="match status" value="1"/>
</dbReference>
<gene>
    <name evidence="4" type="ORF">HMPREF0724_11811</name>
</gene>
<organism evidence="4 5">
    <name type="scientific">Prescottella equi ATCC 33707</name>
    <dbReference type="NCBI Taxonomy" id="525370"/>
    <lineage>
        <taxon>Bacteria</taxon>
        <taxon>Bacillati</taxon>
        <taxon>Actinomycetota</taxon>
        <taxon>Actinomycetes</taxon>
        <taxon>Mycobacteriales</taxon>
        <taxon>Nocardiaceae</taxon>
        <taxon>Prescottella</taxon>
    </lineage>
</organism>
<sequence>MTDSNALAPHGGESPFDQLRQVRSDRTEFWSARDLMPLLGYDRWDHVPAVIERAKASATATGHEADHLFRPSTEKSGGRPRENYELARFACYLVAMNGDPRKPEVAAAQTYFAIRTREAETRPASAALPDRRALALMVIEAEDARVLAEAKAAELEPAAAAWESLADAEGDYSLREAAQILSRDPAINTGQNRLAKSLREVGLLDRRGEPYQSHINHVRRRPTAYTHPHTGEPKLSSQLRITVSGLRYLHGKLGGTRPLRLDVATASGARA</sequence>
<dbReference type="OrthoDB" id="9812611at2"/>
<protein>
    <submittedName>
        <fullName evidence="4">DNA-damage-inducible protein D</fullName>
    </submittedName>
</protein>
<evidence type="ECO:0000259" key="2">
    <source>
        <dbReference type="Pfam" id="PF02498"/>
    </source>
</evidence>
<dbReference type="GO" id="GO:0003677">
    <property type="term" value="F:DNA binding"/>
    <property type="evidence" value="ECO:0007669"/>
    <property type="project" value="InterPro"/>
</dbReference>
<dbReference type="Pfam" id="PF02498">
    <property type="entry name" value="Bro-N"/>
    <property type="match status" value="1"/>
</dbReference>
<dbReference type="InterPro" id="IPR005039">
    <property type="entry name" value="Ant_C"/>
</dbReference>
<evidence type="ECO:0000259" key="3">
    <source>
        <dbReference type="Pfam" id="PF03374"/>
    </source>
</evidence>
<dbReference type="AlphaFoldDB" id="E9T0B0"/>
<evidence type="ECO:0000313" key="5">
    <source>
        <dbReference type="Proteomes" id="UP000004245"/>
    </source>
</evidence>
<dbReference type="InterPro" id="IPR003497">
    <property type="entry name" value="BRO_N_domain"/>
</dbReference>
<feature type="region of interest" description="Disordered" evidence="1">
    <location>
        <begin position="61"/>
        <end position="80"/>
    </location>
</feature>
<accession>E9T0B0</accession>
<dbReference type="HOGENOM" id="CLU_082671_0_0_11"/>
<dbReference type="RefSeq" id="WP_005513065.1">
    <property type="nucleotide sequence ID" value="NZ_CM001149.1"/>
</dbReference>
<proteinExistence type="predicted"/>
<evidence type="ECO:0000313" key="4">
    <source>
        <dbReference type="EMBL" id="EGD24693.1"/>
    </source>
</evidence>
<keyword evidence="5" id="KW-1185">Reference proteome</keyword>
<name>E9T0B0_RHOHA</name>
<comment type="caution">
    <text evidence="4">The sequence shown here is derived from an EMBL/GenBank/DDBJ whole genome shotgun (WGS) entry which is preliminary data.</text>
</comment>